<proteinExistence type="predicted"/>
<sequence length="125" mass="13798">MKSLLSFTALLLFVFSTVHSQQKEIPTTTNNEDTMKTYVIERIIPGAGDLTAEQLKGISKTSCTVLEEMGPTIEWQHSYVTGDKVYCVYKAENKALIEQHAKKGNFPANSISEVATTISPKTANQ</sequence>
<gene>
    <name evidence="2" type="ORF">CLV81_0439</name>
</gene>
<keyword evidence="1" id="KW-0732">Signal</keyword>
<evidence type="ECO:0000313" key="3">
    <source>
        <dbReference type="Proteomes" id="UP000237640"/>
    </source>
</evidence>
<evidence type="ECO:0000256" key="1">
    <source>
        <dbReference type="SAM" id="SignalP"/>
    </source>
</evidence>
<comment type="caution">
    <text evidence="2">The sequence shown here is derived from an EMBL/GenBank/DDBJ whole genome shotgun (WGS) entry which is preliminary data.</text>
</comment>
<protein>
    <submittedName>
        <fullName evidence="2">Uncharacterized protein DUF4242</fullName>
    </submittedName>
</protein>
<dbReference type="Pfam" id="PF14026">
    <property type="entry name" value="SCO4226-like"/>
    <property type="match status" value="1"/>
</dbReference>
<keyword evidence="3" id="KW-1185">Reference proteome</keyword>
<evidence type="ECO:0000313" key="2">
    <source>
        <dbReference type="EMBL" id="PRX56442.1"/>
    </source>
</evidence>
<dbReference type="EMBL" id="PVYX01000001">
    <property type="protein sequence ID" value="PRX56442.1"/>
    <property type="molecule type" value="Genomic_DNA"/>
</dbReference>
<dbReference type="RefSeq" id="WP_245911900.1">
    <property type="nucleotide sequence ID" value="NZ_PVYX01000001.1"/>
</dbReference>
<reference evidence="2 3" key="1">
    <citation type="submission" date="2018-03" db="EMBL/GenBank/DDBJ databases">
        <title>Genomic Encyclopedia of Archaeal and Bacterial Type Strains, Phase II (KMG-II): from individual species to whole genera.</title>
        <authorList>
            <person name="Goeker M."/>
        </authorList>
    </citation>
    <scope>NUCLEOTIDE SEQUENCE [LARGE SCALE GENOMIC DNA]</scope>
    <source>
        <strain evidence="2 3">DSM 25027</strain>
    </source>
</reference>
<dbReference type="InterPro" id="IPR025336">
    <property type="entry name" value="SCO4226-like"/>
</dbReference>
<accession>A0A2T0MFV3</accession>
<organism evidence="2 3">
    <name type="scientific">Flagellimonas meridianipacifica</name>
    <dbReference type="NCBI Taxonomy" id="1080225"/>
    <lineage>
        <taxon>Bacteria</taxon>
        <taxon>Pseudomonadati</taxon>
        <taxon>Bacteroidota</taxon>
        <taxon>Flavobacteriia</taxon>
        <taxon>Flavobacteriales</taxon>
        <taxon>Flavobacteriaceae</taxon>
        <taxon>Flagellimonas</taxon>
    </lineage>
</organism>
<name>A0A2T0MFV3_9FLAO</name>
<dbReference type="AlphaFoldDB" id="A0A2T0MFV3"/>
<feature type="signal peptide" evidence="1">
    <location>
        <begin position="1"/>
        <end position="20"/>
    </location>
</feature>
<dbReference type="Proteomes" id="UP000237640">
    <property type="component" value="Unassembled WGS sequence"/>
</dbReference>
<feature type="chain" id="PRO_5015423738" evidence="1">
    <location>
        <begin position="21"/>
        <end position="125"/>
    </location>
</feature>